<sequence length="630" mass="70328">MAAKLAPSRVLLLLALLILASLCEAVTTGQFDTCHEVVLSILNGTLTRPSPLGEINNVTIYSFGYIYEGPVMFLKPSCPRSGLLTLTLDGCRAICGPQIQLAEPAGALSLTATWIFPLAILFNLPFEGHPKHKVRHTLAAVLNWLGSPATALAATIWNVVQIRQCRQHAANRQALKDALHVLSIINQFDLKKPESAGKDIEDGVDKILFHKTLIYGLFRPLAHLSLELKKQLADARSQPAGHEQLTHHEPLDILLTRDLLAELVFQLRTLRRRTVIPTLGSLAVFLVAFIFSVVLTFGEVDDEVDVVYMSIGLFVLWLPVLVAFGIIDKNPVSSVRTAELVERWLYNVDVVRTWAMTESTNEGLDPPFATLKKLKKQWWNVDSKKKFSVGKFVGQGRTMQYCGLVHAVLTAIEWEERVVFQNGIDEYDNYGIKAACNLAGPKPPSWYATTTVAFLLVWTEIMMAVMFAFMTPTVGPGCWSGSCFLYGALSSISWFIQFRKKPRGWWKAAAYFFNGLAFVWLIAAIVMQLSGMFFNCYCLSSPIASPLGWGGFMSFGNAAEFRDSFDLVGWWIGFAVVGGTVPVVAFVVALFWWLKCQPMWKVNQRGERHADQNRMIGNKVVRADMTWLQE</sequence>
<evidence type="ECO:0000313" key="4">
    <source>
        <dbReference type="Proteomes" id="UP001174936"/>
    </source>
</evidence>
<feature type="transmembrane region" description="Helical" evidence="1">
    <location>
        <begin position="105"/>
        <end position="126"/>
    </location>
</feature>
<feature type="transmembrane region" description="Helical" evidence="1">
    <location>
        <begin position="275"/>
        <end position="295"/>
    </location>
</feature>
<reference evidence="3" key="1">
    <citation type="submission" date="2023-06" db="EMBL/GenBank/DDBJ databases">
        <title>Genome-scale phylogeny and comparative genomics of the fungal order Sordariales.</title>
        <authorList>
            <consortium name="Lawrence Berkeley National Laboratory"/>
            <person name="Hensen N."/>
            <person name="Bonometti L."/>
            <person name="Westerberg I."/>
            <person name="Brannstrom I.O."/>
            <person name="Guillou S."/>
            <person name="Cros-Aarteil S."/>
            <person name="Calhoun S."/>
            <person name="Haridas S."/>
            <person name="Kuo A."/>
            <person name="Mondo S."/>
            <person name="Pangilinan J."/>
            <person name="Riley R."/>
            <person name="Labutti K."/>
            <person name="Andreopoulos B."/>
            <person name="Lipzen A."/>
            <person name="Chen C."/>
            <person name="Yanf M."/>
            <person name="Daum C."/>
            <person name="Ng V."/>
            <person name="Clum A."/>
            <person name="Steindorff A."/>
            <person name="Ohm R."/>
            <person name="Martin F."/>
            <person name="Silar P."/>
            <person name="Natvig D."/>
            <person name="Lalanne C."/>
            <person name="Gautier V."/>
            <person name="Ament-Velasquez S.L."/>
            <person name="Kruys A."/>
            <person name="Hutchinson M.I."/>
            <person name="Powell A.J."/>
            <person name="Barry K."/>
            <person name="Miller A.N."/>
            <person name="Grigoriev I.V."/>
            <person name="Debuchy R."/>
            <person name="Gladieux P."/>
            <person name="Thoren M.H."/>
            <person name="Johannesson H."/>
        </authorList>
    </citation>
    <scope>NUCLEOTIDE SEQUENCE</scope>
    <source>
        <strain evidence="3">SMH2532-1</strain>
    </source>
</reference>
<dbReference type="Proteomes" id="UP001174936">
    <property type="component" value="Unassembled WGS sequence"/>
</dbReference>
<name>A0AA40CK72_9PEZI</name>
<feature type="transmembrane region" description="Helical" evidence="1">
    <location>
        <begin position="570"/>
        <end position="594"/>
    </location>
</feature>
<feature type="signal peptide" evidence="2">
    <location>
        <begin position="1"/>
        <end position="25"/>
    </location>
</feature>
<dbReference type="AlphaFoldDB" id="A0AA40CK72"/>
<keyword evidence="2" id="KW-0732">Signal</keyword>
<feature type="transmembrane region" description="Helical" evidence="1">
    <location>
        <begin position="474"/>
        <end position="496"/>
    </location>
</feature>
<evidence type="ECO:0000256" key="2">
    <source>
        <dbReference type="SAM" id="SignalP"/>
    </source>
</evidence>
<comment type="caution">
    <text evidence="3">The sequence shown here is derived from an EMBL/GenBank/DDBJ whole genome shotgun (WGS) entry which is preliminary data.</text>
</comment>
<dbReference type="EMBL" id="JAULSV010000006">
    <property type="protein sequence ID" value="KAK0641976.1"/>
    <property type="molecule type" value="Genomic_DNA"/>
</dbReference>
<keyword evidence="1" id="KW-0812">Transmembrane</keyword>
<keyword evidence="1" id="KW-0472">Membrane</keyword>
<accession>A0AA40CK72</accession>
<evidence type="ECO:0000256" key="1">
    <source>
        <dbReference type="SAM" id="Phobius"/>
    </source>
</evidence>
<feature type="chain" id="PRO_5041255766" evidence="2">
    <location>
        <begin position="26"/>
        <end position="630"/>
    </location>
</feature>
<feature type="transmembrane region" description="Helical" evidence="1">
    <location>
        <begin position="446"/>
        <end position="468"/>
    </location>
</feature>
<gene>
    <name evidence="3" type="ORF">B0T16DRAFT_358933</name>
</gene>
<proteinExistence type="predicted"/>
<evidence type="ECO:0000313" key="3">
    <source>
        <dbReference type="EMBL" id="KAK0641976.1"/>
    </source>
</evidence>
<feature type="transmembrane region" description="Helical" evidence="1">
    <location>
        <begin position="508"/>
        <end position="527"/>
    </location>
</feature>
<feature type="transmembrane region" description="Helical" evidence="1">
    <location>
        <begin position="307"/>
        <end position="327"/>
    </location>
</feature>
<protein>
    <submittedName>
        <fullName evidence="3">Uncharacterized protein</fullName>
    </submittedName>
</protein>
<keyword evidence="1" id="KW-1133">Transmembrane helix</keyword>
<organism evidence="3 4">
    <name type="scientific">Cercophora newfieldiana</name>
    <dbReference type="NCBI Taxonomy" id="92897"/>
    <lineage>
        <taxon>Eukaryota</taxon>
        <taxon>Fungi</taxon>
        <taxon>Dikarya</taxon>
        <taxon>Ascomycota</taxon>
        <taxon>Pezizomycotina</taxon>
        <taxon>Sordariomycetes</taxon>
        <taxon>Sordariomycetidae</taxon>
        <taxon>Sordariales</taxon>
        <taxon>Lasiosphaeriaceae</taxon>
        <taxon>Cercophora</taxon>
    </lineage>
</organism>
<keyword evidence="4" id="KW-1185">Reference proteome</keyword>